<evidence type="ECO:0000256" key="1">
    <source>
        <dbReference type="SAM" id="Phobius"/>
    </source>
</evidence>
<reference evidence="2" key="1">
    <citation type="submission" date="2018-05" db="EMBL/GenBank/DDBJ databases">
        <title>Draft genome of Mucuna pruriens seed.</title>
        <authorList>
            <person name="Nnadi N.E."/>
            <person name="Vos R."/>
            <person name="Hasami M.H."/>
            <person name="Devisetty U.K."/>
            <person name="Aguiy J.C."/>
        </authorList>
    </citation>
    <scope>NUCLEOTIDE SEQUENCE [LARGE SCALE GENOMIC DNA]</scope>
    <source>
        <strain evidence="2">JCA_2017</strain>
    </source>
</reference>
<keyword evidence="3" id="KW-1185">Reference proteome</keyword>
<dbReference type="AlphaFoldDB" id="A0A371GNE0"/>
<accession>A0A371GNE0</accession>
<feature type="transmembrane region" description="Helical" evidence="1">
    <location>
        <begin position="6"/>
        <end position="26"/>
    </location>
</feature>
<keyword evidence="1" id="KW-0472">Membrane</keyword>
<keyword evidence="1" id="KW-0812">Transmembrane</keyword>
<protein>
    <submittedName>
        <fullName evidence="2">Uncharacterized protein</fullName>
    </submittedName>
</protein>
<keyword evidence="1" id="KW-1133">Transmembrane helix</keyword>
<dbReference type="Proteomes" id="UP000257109">
    <property type="component" value="Unassembled WGS sequence"/>
</dbReference>
<feature type="non-terminal residue" evidence="2">
    <location>
        <position position="1"/>
    </location>
</feature>
<gene>
    <name evidence="2" type="ORF">CR513_25848</name>
</gene>
<comment type="caution">
    <text evidence="2">The sequence shown here is derived from an EMBL/GenBank/DDBJ whole genome shotgun (WGS) entry which is preliminary data.</text>
</comment>
<dbReference type="EMBL" id="QJKJ01004955">
    <property type="protein sequence ID" value="RDX92082.1"/>
    <property type="molecule type" value="Genomic_DNA"/>
</dbReference>
<proteinExistence type="predicted"/>
<evidence type="ECO:0000313" key="3">
    <source>
        <dbReference type="Proteomes" id="UP000257109"/>
    </source>
</evidence>
<organism evidence="2 3">
    <name type="scientific">Mucuna pruriens</name>
    <name type="common">Velvet bean</name>
    <name type="synonym">Dolichos pruriens</name>
    <dbReference type="NCBI Taxonomy" id="157652"/>
    <lineage>
        <taxon>Eukaryota</taxon>
        <taxon>Viridiplantae</taxon>
        <taxon>Streptophyta</taxon>
        <taxon>Embryophyta</taxon>
        <taxon>Tracheophyta</taxon>
        <taxon>Spermatophyta</taxon>
        <taxon>Magnoliopsida</taxon>
        <taxon>eudicotyledons</taxon>
        <taxon>Gunneridae</taxon>
        <taxon>Pentapetalae</taxon>
        <taxon>rosids</taxon>
        <taxon>fabids</taxon>
        <taxon>Fabales</taxon>
        <taxon>Fabaceae</taxon>
        <taxon>Papilionoideae</taxon>
        <taxon>50 kb inversion clade</taxon>
        <taxon>NPAAA clade</taxon>
        <taxon>indigoferoid/millettioid clade</taxon>
        <taxon>Phaseoleae</taxon>
        <taxon>Mucuna</taxon>
    </lineage>
</organism>
<evidence type="ECO:0000313" key="2">
    <source>
        <dbReference type="EMBL" id="RDX92082.1"/>
    </source>
</evidence>
<name>A0A371GNE0_MUCPR</name>
<sequence>MVGGMNDYLLIIKTIVNILTTILIMLKSYMMDYLMSMVHLSHQICLDMILISRVMRGHIMQTTLEEDEGFIIEVVVDKCKNHNAKTMVTYNGDFRIKMVNKDITNIHHIGKTLCMHPKSP</sequence>